<dbReference type="GO" id="GO:0043565">
    <property type="term" value="F:sequence-specific DNA binding"/>
    <property type="evidence" value="ECO:0007669"/>
    <property type="project" value="InterPro"/>
</dbReference>
<dbReference type="STRING" id="1635173.WH52_04710"/>
<dbReference type="FunCoup" id="A0A1Y2PGP6">
    <property type="interactions" value="9"/>
</dbReference>
<dbReference type="Proteomes" id="UP000194221">
    <property type="component" value="Unassembled WGS sequence"/>
</dbReference>
<evidence type="ECO:0000256" key="1">
    <source>
        <dbReference type="ARBA" id="ARBA00023015"/>
    </source>
</evidence>
<evidence type="ECO:0000256" key="3">
    <source>
        <dbReference type="ARBA" id="ARBA00023163"/>
    </source>
</evidence>
<sequence length="284" mass="33106">MAVQNITSYAYKDIFSLQTVQFEKACVVNKPKQIENYKIFWIKEGTGTYHIDFESYSFNGNVLFFLSPGQVFSVDSEKIKEAYQLSFNRDFYCIQTHDSEISCNGVLFNNVYETPLVAPSEKDVKKLSFIIDCLVEEFQLNEAAQYEMLQSYLKQFIIHSVRIKKEHSFVKEDSETKLFKDFSLLVEQNFKQLHSVTDYANRLGVSPKSLTKHFQKIGSQTPSDFIKNRIITEAKRQLLYSNENVKHIAFELGFNDPAYFSRFFTKATGKSPKKFQQEKELFFA</sequence>
<dbReference type="InterPro" id="IPR020449">
    <property type="entry name" value="Tscrpt_reg_AraC-type_HTH"/>
</dbReference>
<dbReference type="GO" id="GO:0003700">
    <property type="term" value="F:DNA-binding transcription factor activity"/>
    <property type="evidence" value="ECO:0007669"/>
    <property type="project" value="InterPro"/>
</dbReference>
<dbReference type="InterPro" id="IPR009057">
    <property type="entry name" value="Homeodomain-like_sf"/>
</dbReference>
<dbReference type="Pfam" id="PF07388">
    <property type="entry name" value="A-2_8-polyST"/>
    <property type="match status" value="1"/>
</dbReference>
<reference evidence="5 6" key="1">
    <citation type="submission" date="2015-03" db="EMBL/GenBank/DDBJ databases">
        <title>Genome sequence of Tenacibaculum sp. S2-2, isolated from intestinal microbiota of sea cucumber, Apostichopus japonicas.</title>
        <authorList>
            <person name="Shao Z."/>
            <person name="Wang L."/>
            <person name="Li X."/>
        </authorList>
    </citation>
    <scope>NUCLEOTIDE SEQUENCE [LARGE SCALE GENOMIC DNA]</scope>
    <source>
        <strain evidence="5 6">S2-2</strain>
    </source>
</reference>
<dbReference type="PRINTS" id="PR00032">
    <property type="entry name" value="HTHARAC"/>
</dbReference>
<evidence type="ECO:0000313" key="5">
    <source>
        <dbReference type="EMBL" id="OSY88967.1"/>
    </source>
</evidence>
<dbReference type="InterPro" id="IPR018060">
    <property type="entry name" value="HTH_AraC"/>
</dbReference>
<dbReference type="PROSITE" id="PS01124">
    <property type="entry name" value="HTH_ARAC_FAMILY_2"/>
    <property type="match status" value="1"/>
</dbReference>
<keyword evidence="6" id="KW-1185">Reference proteome</keyword>
<name>A0A1Y2PGP6_9FLAO</name>
<evidence type="ECO:0000256" key="2">
    <source>
        <dbReference type="ARBA" id="ARBA00023125"/>
    </source>
</evidence>
<keyword evidence="1" id="KW-0805">Transcription regulation</keyword>
<dbReference type="EMBL" id="LAPZ01000002">
    <property type="protein sequence ID" value="OSY88967.1"/>
    <property type="molecule type" value="Genomic_DNA"/>
</dbReference>
<dbReference type="PANTHER" id="PTHR43280">
    <property type="entry name" value="ARAC-FAMILY TRANSCRIPTIONAL REGULATOR"/>
    <property type="match status" value="1"/>
</dbReference>
<proteinExistence type="predicted"/>
<organism evidence="5 6">
    <name type="scientific">Tenacibaculum holothuriorum</name>
    <dbReference type="NCBI Taxonomy" id="1635173"/>
    <lineage>
        <taxon>Bacteria</taxon>
        <taxon>Pseudomonadati</taxon>
        <taxon>Bacteroidota</taxon>
        <taxon>Flavobacteriia</taxon>
        <taxon>Flavobacteriales</taxon>
        <taxon>Flavobacteriaceae</taxon>
        <taxon>Tenacibaculum</taxon>
    </lineage>
</organism>
<dbReference type="OrthoDB" id="2666928at2"/>
<comment type="caution">
    <text evidence="5">The sequence shown here is derived from an EMBL/GenBank/DDBJ whole genome shotgun (WGS) entry which is preliminary data.</text>
</comment>
<dbReference type="SUPFAM" id="SSF51215">
    <property type="entry name" value="Regulatory protein AraC"/>
    <property type="match status" value="1"/>
</dbReference>
<keyword evidence="2" id="KW-0238">DNA-binding</keyword>
<dbReference type="PANTHER" id="PTHR43280:SF32">
    <property type="entry name" value="TRANSCRIPTIONAL REGULATORY PROTEIN"/>
    <property type="match status" value="1"/>
</dbReference>
<dbReference type="SMART" id="SM00342">
    <property type="entry name" value="HTH_ARAC"/>
    <property type="match status" value="1"/>
</dbReference>
<dbReference type="AlphaFoldDB" id="A0A1Y2PGP6"/>
<evidence type="ECO:0000259" key="4">
    <source>
        <dbReference type="PROSITE" id="PS01124"/>
    </source>
</evidence>
<feature type="domain" description="HTH araC/xylS-type" evidence="4">
    <location>
        <begin position="180"/>
        <end position="278"/>
    </location>
</feature>
<dbReference type="InterPro" id="IPR010866">
    <property type="entry name" value="A-2_8-polyST"/>
</dbReference>
<dbReference type="Gene3D" id="1.10.10.60">
    <property type="entry name" value="Homeodomain-like"/>
    <property type="match status" value="1"/>
</dbReference>
<accession>A0A1Y2PGP6</accession>
<dbReference type="Pfam" id="PF12833">
    <property type="entry name" value="HTH_18"/>
    <property type="match status" value="1"/>
</dbReference>
<dbReference type="InterPro" id="IPR037923">
    <property type="entry name" value="HTH-like"/>
</dbReference>
<dbReference type="RefSeq" id="WP_086029780.1">
    <property type="nucleotide sequence ID" value="NZ_LAPZ01000002.1"/>
</dbReference>
<gene>
    <name evidence="5" type="ORF">WH52_04710</name>
</gene>
<protein>
    <submittedName>
        <fullName evidence="5">Transcriptional regulator</fullName>
    </submittedName>
</protein>
<keyword evidence="3" id="KW-0804">Transcription</keyword>
<dbReference type="InParanoid" id="A0A1Y2PGP6"/>
<evidence type="ECO:0000313" key="6">
    <source>
        <dbReference type="Proteomes" id="UP000194221"/>
    </source>
</evidence>
<dbReference type="SUPFAM" id="SSF46689">
    <property type="entry name" value="Homeodomain-like"/>
    <property type="match status" value="1"/>
</dbReference>